<keyword evidence="5 7" id="KW-1133">Transmembrane helix</keyword>
<evidence type="ECO:0000256" key="1">
    <source>
        <dbReference type="ARBA" id="ARBA00004651"/>
    </source>
</evidence>
<gene>
    <name evidence="8" type="ORF">SAMN05444417_2193</name>
</gene>
<proteinExistence type="inferred from homology"/>
<name>A0A1M6EV16_9RHOB</name>
<keyword evidence="3" id="KW-1003">Cell membrane</keyword>
<evidence type="ECO:0000256" key="2">
    <source>
        <dbReference type="ARBA" id="ARBA00006679"/>
    </source>
</evidence>
<evidence type="ECO:0000256" key="4">
    <source>
        <dbReference type="ARBA" id="ARBA00022692"/>
    </source>
</evidence>
<dbReference type="AlphaFoldDB" id="A0A1M6EV16"/>
<dbReference type="Pfam" id="PF07681">
    <property type="entry name" value="DoxX"/>
    <property type="match status" value="1"/>
</dbReference>
<keyword evidence="9" id="KW-1185">Reference proteome</keyword>
<keyword evidence="4 7" id="KW-0812">Transmembrane</keyword>
<evidence type="ECO:0000256" key="3">
    <source>
        <dbReference type="ARBA" id="ARBA00022475"/>
    </source>
</evidence>
<evidence type="ECO:0000313" key="9">
    <source>
        <dbReference type="Proteomes" id="UP000184292"/>
    </source>
</evidence>
<dbReference type="InterPro" id="IPR051907">
    <property type="entry name" value="DoxX-like_oxidoreductase"/>
</dbReference>
<dbReference type="STRING" id="1447782.SAMN05444417_2193"/>
<protein>
    <submittedName>
        <fullName evidence="8">Putative oxidoreductase</fullName>
    </submittedName>
</protein>
<dbReference type="RefSeq" id="WP_073329867.1">
    <property type="nucleotide sequence ID" value="NZ_FQYO01000003.1"/>
</dbReference>
<comment type="subcellular location">
    <subcellularLocation>
        <location evidence="1">Cell membrane</location>
        <topology evidence="1">Multi-pass membrane protein</topology>
    </subcellularLocation>
</comment>
<feature type="transmembrane region" description="Helical" evidence="7">
    <location>
        <begin position="99"/>
        <end position="120"/>
    </location>
</feature>
<dbReference type="GO" id="GO:0005886">
    <property type="term" value="C:plasma membrane"/>
    <property type="evidence" value="ECO:0007669"/>
    <property type="project" value="UniProtKB-SubCell"/>
</dbReference>
<dbReference type="PANTHER" id="PTHR33452:SF4">
    <property type="entry name" value="BLL4328 PROTEIN"/>
    <property type="match status" value="1"/>
</dbReference>
<reference evidence="8 9" key="1">
    <citation type="submission" date="2016-11" db="EMBL/GenBank/DDBJ databases">
        <authorList>
            <person name="Jaros S."/>
            <person name="Januszkiewicz K."/>
            <person name="Wedrychowicz H."/>
        </authorList>
    </citation>
    <scope>NUCLEOTIDE SEQUENCE [LARGE SCALE GENOMIC DNA]</scope>
    <source>
        <strain evidence="8 9">DSM 100565</strain>
    </source>
</reference>
<comment type="similarity">
    <text evidence="2">Belongs to the DoxX family.</text>
</comment>
<sequence>MSTLSRYQPQALGVFRIVVALLFIQHGTQKLFGFPASPFETLPPIMLIGAWLELIGGLAILVGLFTRPVAFVMSGMMAVAYFMFHAPSGFFPALNGGDAAILFCFAFLYLVFAGPGAFAVKSEPQPAYA</sequence>
<evidence type="ECO:0000256" key="6">
    <source>
        <dbReference type="ARBA" id="ARBA00023136"/>
    </source>
</evidence>
<evidence type="ECO:0000256" key="7">
    <source>
        <dbReference type="SAM" id="Phobius"/>
    </source>
</evidence>
<dbReference type="EMBL" id="FQYO01000003">
    <property type="protein sequence ID" value="SHI89314.1"/>
    <property type="molecule type" value="Genomic_DNA"/>
</dbReference>
<keyword evidence="6 7" id="KW-0472">Membrane</keyword>
<dbReference type="PANTHER" id="PTHR33452">
    <property type="entry name" value="OXIDOREDUCTASE CATD-RELATED"/>
    <property type="match status" value="1"/>
</dbReference>
<accession>A0A1M6EV16</accession>
<dbReference type="OrthoDB" id="9808524at2"/>
<evidence type="ECO:0000313" key="8">
    <source>
        <dbReference type="EMBL" id="SHI89314.1"/>
    </source>
</evidence>
<evidence type="ECO:0000256" key="5">
    <source>
        <dbReference type="ARBA" id="ARBA00022989"/>
    </source>
</evidence>
<dbReference type="Proteomes" id="UP000184292">
    <property type="component" value="Unassembled WGS sequence"/>
</dbReference>
<feature type="transmembrane region" description="Helical" evidence="7">
    <location>
        <begin position="69"/>
        <end position="87"/>
    </location>
</feature>
<feature type="transmembrane region" description="Helical" evidence="7">
    <location>
        <begin position="12"/>
        <end position="32"/>
    </location>
</feature>
<dbReference type="InterPro" id="IPR032808">
    <property type="entry name" value="DoxX"/>
</dbReference>
<organism evidence="8 9">
    <name type="scientific">Wenxinia saemankumensis</name>
    <dbReference type="NCBI Taxonomy" id="1447782"/>
    <lineage>
        <taxon>Bacteria</taxon>
        <taxon>Pseudomonadati</taxon>
        <taxon>Pseudomonadota</taxon>
        <taxon>Alphaproteobacteria</taxon>
        <taxon>Rhodobacterales</taxon>
        <taxon>Roseobacteraceae</taxon>
        <taxon>Wenxinia</taxon>
    </lineage>
</organism>
<feature type="transmembrane region" description="Helical" evidence="7">
    <location>
        <begin position="44"/>
        <end position="62"/>
    </location>
</feature>